<reference evidence="2 3" key="1">
    <citation type="journal article" date="2011" name="J. Bacteriol.">
        <title>Complete genome sequence of a beneficial plant root-associated bacterium, Pseudomonas brassicacearum.</title>
        <authorList>
            <person name="Ortet P."/>
            <person name="Barakat M."/>
            <person name="Lalaouna D."/>
            <person name="Fochesato S."/>
            <person name="Barbe V."/>
            <person name="Vacherie B."/>
            <person name="Santaella C."/>
            <person name="Heulin T."/>
            <person name="Achouak W."/>
        </authorList>
    </citation>
    <scope>NUCLEOTIDE SEQUENCE [LARGE SCALE GENOMIC DNA]</scope>
    <source>
        <strain evidence="2 3">NFM421</strain>
    </source>
</reference>
<dbReference type="Proteomes" id="UP000006692">
    <property type="component" value="Chromosome"/>
</dbReference>
<dbReference type="SUPFAM" id="SSF57938">
    <property type="entry name" value="DnaJ/Hsp40 cysteine-rich domain"/>
    <property type="match status" value="1"/>
</dbReference>
<proteinExistence type="predicted"/>
<gene>
    <name evidence="2" type="ORF">PSEBR_a3837</name>
</gene>
<reference key="2">
    <citation type="submission" date="2011-03" db="EMBL/GenBank/DDBJ databases">
        <title>Complete Genome Sequence of a beneficial plant roots-associated bacterium Pseudomonas brassicacearum.</title>
        <authorList>
            <person name="Ortet P."/>
            <person name="Barakat M."/>
            <person name="Lalaouna D."/>
            <person name="Fochesato S."/>
            <person name="Barbe V."/>
            <person name="Santaella C."/>
            <person name="Heulin T."/>
            <person name="Achouak W."/>
        </authorList>
    </citation>
    <scope>NUCLEOTIDE SEQUENCE</scope>
    <source>
        <strain>NFM421</strain>
    </source>
</reference>
<organism evidence="2 3">
    <name type="scientific">Pseudomonas brassicacearum (strain NFM421)</name>
    <dbReference type="NCBI Taxonomy" id="994484"/>
    <lineage>
        <taxon>Bacteria</taxon>
        <taxon>Pseudomonadati</taxon>
        <taxon>Pseudomonadota</taxon>
        <taxon>Gammaproteobacteria</taxon>
        <taxon>Pseudomonadales</taxon>
        <taxon>Pseudomonadaceae</taxon>
        <taxon>Pseudomonas</taxon>
    </lineage>
</organism>
<dbReference type="AlphaFoldDB" id="F2KJJ2"/>
<protein>
    <submittedName>
        <fullName evidence="2">Uncharacterized protein</fullName>
    </submittedName>
</protein>
<evidence type="ECO:0000256" key="1">
    <source>
        <dbReference type="SAM" id="MobiDB-lite"/>
    </source>
</evidence>
<dbReference type="EMBL" id="CP002585">
    <property type="protein sequence ID" value="AEA70218.1"/>
    <property type="molecule type" value="Genomic_DNA"/>
</dbReference>
<dbReference type="RefSeq" id="WP_013693892.1">
    <property type="nucleotide sequence ID" value="NC_015379.1"/>
</dbReference>
<dbReference type="KEGG" id="pba:PSEBR_a3837"/>
<evidence type="ECO:0000313" key="2">
    <source>
        <dbReference type="EMBL" id="AEA70218.1"/>
    </source>
</evidence>
<dbReference type="HOGENOM" id="CLU_2207760_0_0_6"/>
<sequence>MSVELWKELIGESLDSHGVTATAEQIALIAEDAAGIAESISEYSFRPADPTIRELADTEAALKREREKVTCRTCTGTGYLISHGPHHSSESSCWKCRGEGRHTP</sequence>
<dbReference type="STRING" id="994484.PSEBR_a3837"/>
<feature type="region of interest" description="Disordered" evidence="1">
    <location>
        <begin position="84"/>
        <end position="104"/>
    </location>
</feature>
<accession>F2KJJ2</accession>
<name>F2KJJ2_PSEBN</name>
<evidence type="ECO:0000313" key="3">
    <source>
        <dbReference type="Proteomes" id="UP000006692"/>
    </source>
</evidence>
<dbReference type="InterPro" id="IPR036410">
    <property type="entry name" value="HSP_DnaJ_Cys-rich_dom_sf"/>
</dbReference>